<evidence type="ECO:0000313" key="1">
    <source>
        <dbReference type="EMBL" id="MBH5321472.1"/>
    </source>
</evidence>
<dbReference type="RefSeq" id="WP_197920130.1">
    <property type="nucleotide sequence ID" value="NZ_CAWPTA010000006.1"/>
</dbReference>
<accession>A0ABS0N0H9</accession>
<dbReference type="Proteomes" id="UP000602442">
    <property type="component" value="Unassembled WGS sequence"/>
</dbReference>
<comment type="caution">
    <text evidence="1">The sequence shown here is derived from an EMBL/GenBank/DDBJ whole genome shotgun (WGS) entry which is preliminary data.</text>
</comment>
<dbReference type="EMBL" id="JAEANY010000001">
    <property type="protein sequence ID" value="MBH5321472.1"/>
    <property type="molecule type" value="Genomic_DNA"/>
</dbReference>
<gene>
    <name evidence="1" type="ORF">I5L03_02585</name>
</gene>
<name>A0ABS0N0H9_9SPHN</name>
<protein>
    <submittedName>
        <fullName evidence="1">Uncharacterized protein</fullName>
    </submittedName>
</protein>
<reference evidence="1 2" key="1">
    <citation type="submission" date="2020-11" db="EMBL/GenBank/DDBJ databases">
        <title>Erythrobacter sediminis sp. nov., a marine bacterium from a tidal flat of Garorim Bay.</title>
        <authorList>
            <person name="Kim D."/>
            <person name="Yoo Y."/>
            <person name="Kim J.-J."/>
        </authorList>
    </citation>
    <scope>NUCLEOTIDE SEQUENCE [LARGE SCALE GENOMIC DNA]</scope>
    <source>
        <strain evidence="1 2">JGD-13</strain>
    </source>
</reference>
<keyword evidence="2" id="KW-1185">Reference proteome</keyword>
<proteinExistence type="predicted"/>
<organism evidence="1 2">
    <name type="scientific">Aurantiacibacter sediminis</name>
    <dbReference type="NCBI Taxonomy" id="2793064"/>
    <lineage>
        <taxon>Bacteria</taxon>
        <taxon>Pseudomonadati</taxon>
        <taxon>Pseudomonadota</taxon>
        <taxon>Alphaproteobacteria</taxon>
        <taxon>Sphingomonadales</taxon>
        <taxon>Erythrobacteraceae</taxon>
        <taxon>Aurantiacibacter</taxon>
    </lineage>
</organism>
<evidence type="ECO:0000313" key="2">
    <source>
        <dbReference type="Proteomes" id="UP000602442"/>
    </source>
</evidence>
<sequence length="63" mass="6926">MAREASIQKQLQDARLAIKRQLQLLSSPADGGGAGDPPDNAKLIAMLKEQLAEIDQLLSQKRW</sequence>